<dbReference type="OrthoDB" id="1743797at2759"/>
<dbReference type="InterPro" id="IPR027728">
    <property type="entry name" value="Topless_fam"/>
</dbReference>
<dbReference type="PANTHER" id="PTHR44083">
    <property type="entry name" value="TOPLESS-RELATED PROTEIN 1-RELATED"/>
    <property type="match status" value="1"/>
</dbReference>
<dbReference type="STRING" id="35608.A0A2U1P0H5"/>
<organism evidence="1 2">
    <name type="scientific">Artemisia annua</name>
    <name type="common">Sweet wormwood</name>
    <dbReference type="NCBI Taxonomy" id="35608"/>
    <lineage>
        <taxon>Eukaryota</taxon>
        <taxon>Viridiplantae</taxon>
        <taxon>Streptophyta</taxon>
        <taxon>Embryophyta</taxon>
        <taxon>Tracheophyta</taxon>
        <taxon>Spermatophyta</taxon>
        <taxon>Magnoliopsida</taxon>
        <taxon>eudicotyledons</taxon>
        <taxon>Gunneridae</taxon>
        <taxon>Pentapetalae</taxon>
        <taxon>asterids</taxon>
        <taxon>campanulids</taxon>
        <taxon>Asterales</taxon>
        <taxon>Asteraceae</taxon>
        <taxon>Asteroideae</taxon>
        <taxon>Anthemideae</taxon>
        <taxon>Artemisiinae</taxon>
        <taxon>Artemisia</taxon>
    </lineage>
</organism>
<dbReference type="Proteomes" id="UP000245207">
    <property type="component" value="Unassembled WGS sequence"/>
</dbReference>
<accession>A0A2U1P0H5</accession>
<keyword evidence="2" id="KW-1185">Reference proteome</keyword>
<proteinExistence type="predicted"/>
<dbReference type="PANTHER" id="PTHR44083:SF35">
    <property type="entry name" value="TOPLESS-RELATED PROTEIN 4-LIKE ISOFORM X1"/>
    <property type="match status" value="1"/>
</dbReference>
<dbReference type="AlphaFoldDB" id="A0A2U1P0H5"/>
<protein>
    <submittedName>
        <fullName evidence="1">Topless-related protein 4</fullName>
    </submittedName>
</protein>
<sequence length="120" mass="13578">MSADIEVLEVSSARREVVTSGETYVQQVSSSKYHVLEKTVSSGETHVPEVFIFSTATDGKIKAWLYDIIGSRVDYNALVHSFTRMAYRTNKEGDSYIVEWNESKGVVKRAYQGLKRSTEF</sequence>
<gene>
    <name evidence="1" type="ORF">CTI12_AA176250</name>
</gene>
<dbReference type="EMBL" id="PKPP01001880">
    <property type="protein sequence ID" value="PWA79262.1"/>
    <property type="molecule type" value="Genomic_DNA"/>
</dbReference>
<evidence type="ECO:0000313" key="2">
    <source>
        <dbReference type="Proteomes" id="UP000245207"/>
    </source>
</evidence>
<comment type="caution">
    <text evidence="1">The sequence shown here is derived from an EMBL/GenBank/DDBJ whole genome shotgun (WGS) entry which is preliminary data.</text>
</comment>
<reference evidence="1 2" key="1">
    <citation type="journal article" date="2018" name="Mol. Plant">
        <title>The genome of Artemisia annua provides insight into the evolution of Asteraceae family and artemisinin biosynthesis.</title>
        <authorList>
            <person name="Shen Q."/>
            <person name="Zhang L."/>
            <person name="Liao Z."/>
            <person name="Wang S."/>
            <person name="Yan T."/>
            <person name="Shi P."/>
            <person name="Liu M."/>
            <person name="Fu X."/>
            <person name="Pan Q."/>
            <person name="Wang Y."/>
            <person name="Lv Z."/>
            <person name="Lu X."/>
            <person name="Zhang F."/>
            <person name="Jiang W."/>
            <person name="Ma Y."/>
            <person name="Chen M."/>
            <person name="Hao X."/>
            <person name="Li L."/>
            <person name="Tang Y."/>
            <person name="Lv G."/>
            <person name="Zhou Y."/>
            <person name="Sun X."/>
            <person name="Brodelius P.E."/>
            <person name="Rose J.K.C."/>
            <person name="Tang K."/>
        </authorList>
    </citation>
    <scope>NUCLEOTIDE SEQUENCE [LARGE SCALE GENOMIC DNA]</scope>
    <source>
        <strain evidence="2">cv. Huhao1</strain>
        <tissue evidence="1">Leaf</tissue>
    </source>
</reference>
<name>A0A2U1P0H5_ARTAN</name>
<evidence type="ECO:0000313" key="1">
    <source>
        <dbReference type="EMBL" id="PWA79262.1"/>
    </source>
</evidence>
<dbReference type="GO" id="GO:0006355">
    <property type="term" value="P:regulation of DNA-templated transcription"/>
    <property type="evidence" value="ECO:0007669"/>
    <property type="project" value="InterPro"/>
</dbReference>